<name>A0AAD7SJH9_9TELE</name>
<accession>A0AAD7SJH9</accession>
<proteinExistence type="predicted"/>
<organism evidence="1 2">
    <name type="scientific">Aldrovandia affinis</name>
    <dbReference type="NCBI Taxonomy" id="143900"/>
    <lineage>
        <taxon>Eukaryota</taxon>
        <taxon>Metazoa</taxon>
        <taxon>Chordata</taxon>
        <taxon>Craniata</taxon>
        <taxon>Vertebrata</taxon>
        <taxon>Euteleostomi</taxon>
        <taxon>Actinopterygii</taxon>
        <taxon>Neopterygii</taxon>
        <taxon>Teleostei</taxon>
        <taxon>Notacanthiformes</taxon>
        <taxon>Halosauridae</taxon>
        <taxon>Aldrovandia</taxon>
    </lineage>
</organism>
<comment type="caution">
    <text evidence="1">The sequence shown here is derived from an EMBL/GenBank/DDBJ whole genome shotgun (WGS) entry which is preliminary data.</text>
</comment>
<sequence>MVLISHDAPVFQEPAWGGIAPDTLARIIQYIEDNYKRVDTDGHELQYAVAINVPSEQCESSFAHNTKNFLRSDDPKNVKNAYGTTESLYQKVGTELIAAGTKLIQQKKIKYNKHSESILLNPPENSPTTHLLNKYKPGCVVFYTFNSPCVDSCINENQPQSILRGLEILGAHSGPKAFVFKHFWKFDTEKDLKSKFKLLANRLPLYRCVSGTKCVPCGGDGTSEVAAGCLPEK</sequence>
<dbReference type="Proteomes" id="UP001221898">
    <property type="component" value="Unassembled WGS sequence"/>
</dbReference>
<evidence type="ECO:0000313" key="1">
    <source>
        <dbReference type="EMBL" id="KAJ8403789.1"/>
    </source>
</evidence>
<dbReference type="AlphaFoldDB" id="A0AAD7SJH9"/>
<keyword evidence="2" id="KW-1185">Reference proteome</keyword>
<dbReference type="Pfam" id="PF18744">
    <property type="entry name" value="SNAD1"/>
    <property type="match status" value="1"/>
</dbReference>
<reference evidence="1" key="1">
    <citation type="journal article" date="2023" name="Science">
        <title>Genome structures resolve the early diversification of teleost fishes.</title>
        <authorList>
            <person name="Parey E."/>
            <person name="Louis A."/>
            <person name="Montfort J."/>
            <person name="Bouchez O."/>
            <person name="Roques C."/>
            <person name="Iampietro C."/>
            <person name="Lluch J."/>
            <person name="Castinel A."/>
            <person name="Donnadieu C."/>
            <person name="Desvignes T."/>
            <person name="Floi Bucao C."/>
            <person name="Jouanno E."/>
            <person name="Wen M."/>
            <person name="Mejri S."/>
            <person name="Dirks R."/>
            <person name="Jansen H."/>
            <person name="Henkel C."/>
            <person name="Chen W.J."/>
            <person name="Zahm M."/>
            <person name="Cabau C."/>
            <person name="Klopp C."/>
            <person name="Thompson A.W."/>
            <person name="Robinson-Rechavi M."/>
            <person name="Braasch I."/>
            <person name="Lecointre G."/>
            <person name="Bobe J."/>
            <person name="Postlethwait J.H."/>
            <person name="Berthelot C."/>
            <person name="Roest Crollius H."/>
            <person name="Guiguen Y."/>
        </authorList>
    </citation>
    <scope>NUCLEOTIDE SEQUENCE</scope>
    <source>
        <strain evidence="1">NC1722</strain>
    </source>
</reference>
<protein>
    <submittedName>
        <fullName evidence="1">Uncharacterized protein</fullName>
    </submittedName>
</protein>
<dbReference type="InterPro" id="IPR040958">
    <property type="entry name" value="SNAD1"/>
</dbReference>
<evidence type="ECO:0000313" key="2">
    <source>
        <dbReference type="Proteomes" id="UP001221898"/>
    </source>
</evidence>
<dbReference type="EMBL" id="JAINUG010000056">
    <property type="protein sequence ID" value="KAJ8403789.1"/>
    <property type="molecule type" value="Genomic_DNA"/>
</dbReference>
<gene>
    <name evidence="1" type="ORF">AAFF_G00346570</name>
</gene>